<dbReference type="InterPro" id="IPR013783">
    <property type="entry name" value="Ig-like_fold"/>
</dbReference>
<evidence type="ECO:0000256" key="6">
    <source>
        <dbReference type="SAM" id="Phobius"/>
    </source>
</evidence>
<proteinExistence type="predicted"/>
<evidence type="ECO:0000256" key="3">
    <source>
        <dbReference type="ARBA" id="ARBA00022729"/>
    </source>
</evidence>
<evidence type="ECO:0000256" key="7">
    <source>
        <dbReference type="SAM" id="SignalP"/>
    </source>
</evidence>
<dbReference type="PATRIC" id="fig|1303.77.peg.2068"/>
<keyword evidence="6" id="KW-0812">Transmembrane</keyword>
<keyword evidence="1" id="KW-0134">Cell wall</keyword>
<evidence type="ECO:0000259" key="8">
    <source>
        <dbReference type="PROSITE" id="PS50847"/>
    </source>
</evidence>
<feature type="chain" id="PRO_5007488347" evidence="7">
    <location>
        <begin position="26"/>
        <end position="497"/>
    </location>
</feature>
<dbReference type="NCBIfam" id="TIGR04226">
    <property type="entry name" value="RrgB_K2N_iso_D2"/>
    <property type="match status" value="1"/>
</dbReference>
<evidence type="ECO:0000256" key="5">
    <source>
        <dbReference type="SAM" id="MobiDB-lite"/>
    </source>
</evidence>
<dbReference type="Pfam" id="PF00746">
    <property type="entry name" value="Gram_pos_anchor"/>
    <property type="match status" value="1"/>
</dbReference>
<comment type="caution">
    <text evidence="9">The sequence shown here is derived from an EMBL/GenBank/DDBJ whole genome shotgun (WGS) entry which is preliminary data.</text>
</comment>
<evidence type="ECO:0000256" key="2">
    <source>
        <dbReference type="ARBA" id="ARBA00022525"/>
    </source>
</evidence>
<dbReference type="PROSITE" id="PS50847">
    <property type="entry name" value="GRAM_POS_ANCHORING"/>
    <property type="match status" value="1"/>
</dbReference>
<evidence type="ECO:0000313" key="9">
    <source>
        <dbReference type="EMBL" id="KXT79305.1"/>
    </source>
</evidence>
<dbReference type="Gene3D" id="2.60.40.740">
    <property type="match status" value="1"/>
</dbReference>
<sequence>MKKLKFFLAAIVAVVSTFVGGTVKAADNYTITINNPVSGHTYEAYQIFKGDLNDSTLSNIQWGSNISETGKTTLGAATAKAEELSKAANNSTAARNFATEVSKYLEGNPAGTGTTITGLTAGYYLIKDKDDATSAYILEVVKNVTVTPKVGTPTVQKKVKDTNDTTGVTTDWQDSADYDINDDVPFQLTATLPANYDSYNSYYLNFEDELSSGLTYNNDAKVYVVNGTERKEVTNYFFAGSDNGKLSFAIQDLKQISINGTATINKDSKIVVEYSAKLNSNAVIGSQGNPNSVILKYSNNPNHSGDGNQKPTTPPTTPPTPPETPGKTPKDTVIVFTYKTVVNKVDQNGAALKGAEFKLFKKMQDGSLKEIATEAPITSDTTSFGFKGLDDGDYILKETKTPAGYNTIKDITFTVTAEHDVLADQPKLTNLSGVAASGQITFTADKDAGSLTTQVENKKGSILPSTGSIGTTVLYVAGSVLVVAAGILLVTKKRMKN</sequence>
<keyword evidence="2" id="KW-0964">Secreted</keyword>
<feature type="domain" description="Gram-positive cocci surface proteins LPxTG" evidence="8">
    <location>
        <begin position="463"/>
        <end position="497"/>
    </location>
</feature>
<evidence type="ECO:0000256" key="4">
    <source>
        <dbReference type="ARBA" id="ARBA00023088"/>
    </source>
</evidence>
<feature type="compositionally biased region" description="Polar residues" evidence="5">
    <location>
        <begin position="293"/>
        <end position="309"/>
    </location>
</feature>
<keyword evidence="6" id="KW-0472">Membrane</keyword>
<dbReference type="NCBIfam" id="TIGR01167">
    <property type="entry name" value="LPXTG_anchor"/>
    <property type="match status" value="1"/>
</dbReference>
<gene>
    <name evidence="9" type="ORF">SORDD14_01863</name>
</gene>
<dbReference type="InterPro" id="IPR041033">
    <property type="entry name" value="SpaA_PFL_dom_1"/>
</dbReference>
<dbReference type="InterPro" id="IPR019931">
    <property type="entry name" value="LPXTG_anchor"/>
</dbReference>
<dbReference type="Proteomes" id="UP000070497">
    <property type="component" value="Unassembled WGS sequence"/>
</dbReference>
<dbReference type="EMBL" id="LQRI01000229">
    <property type="protein sequence ID" value="KXT79305.1"/>
    <property type="molecule type" value="Genomic_DNA"/>
</dbReference>
<organism evidence="9 10">
    <name type="scientific">Streptococcus oralis</name>
    <dbReference type="NCBI Taxonomy" id="1303"/>
    <lineage>
        <taxon>Bacteria</taxon>
        <taxon>Bacillati</taxon>
        <taxon>Bacillota</taxon>
        <taxon>Bacilli</taxon>
        <taxon>Lactobacillales</taxon>
        <taxon>Streptococcaceae</taxon>
        <taxon>Streptococcus</taxon>
    </lineage>
</organism>
<name>A0A139NTF2_STROR</name>
<accession>A0A139NTF2</accession>
<dbReference type="Gene3D" id="2.60.40.10">
    <property type="entry name" value="Immunoglobulins"/>
    <property type="match status" value="1"/>
</dbReference>
<reference evidence="9 10" key="1">
    <citation type="submission" date="2016-01" db="EMBL/GenBank/DDBJ databases">
        <title>Highly variable Streptococcus oralis are common among viridans streptococci isolated from primates.</title>
        <authorList>
            <person name="Denapaite D."/>
            <person name="Rieger M."/>
            <person name="Koendgen S."/>
            <person name="Brueckner R."/>
            <person name="Ochigava I."/>
            <person name="Kappeler P."/>
            <person name="Maetz-Rensing K."/>
            <person name="Leendertz F."/>
            <person name="Hakenbeck R."/>
        </authorList>
    </citation>
    <scope>NUCLEOTIDE SEQUENCE [LARGE SCALE GENOMIC DNA]</scope>
    <source>
        <strain evidence="9 10">DD14</strain>
    </source>
</reference>
<protein>
    <submittedName>
        <fullName evidence="9">Cell wall surface anchor family protein</fullName>
    </submittedName>
</protein>
<evidence type="ECO:0000313" key="10">
    <source>
        <dbReference type="Proteomes" id="UP000070497"/>
    </source>
</evidence>
<feature type="region of interest" description="Disordered" evidence="5">
    <location>
        <begin position="293"/>
        <end position="330"/>
    </location>
</feature>
<dbReference type="AlphaFoldDB" id="A0A139NTF2"/>
<dbReference type="Pfam" id="PF17802">
    <property type="entry name" value="SpaA"/>
    <property type="match status" value="1"/>
</dbReference>
<keyword evidence="3 7" id="KW-0732">Signal</keyword>
<feature type="transmembrane region" description="Helical" evidence="6">
    <location>
        <begin position="473"/>
        <end position="491"/>
    </location>
</feature>
<feature type="signal peptide" evidence="7">
    <location>
        <begin position="1"/>
        <end position="25"/>
    </location>
</feature>
<keyword evidence="6" id="KW-1133">Transmembrane helix</keyword>
<keyword evidence="4" id="KW-0572">Peptidoglycan-anchor</keyword>
<feature type="compositionally biased region" description="Pro residues" evidence="5">
    <location>
        <begin position="312"/>
        <end position="324"/>
    </location>
</feature>
<evidence type="ECO:0000256" key="1">
    <source>
        <dbReference type="ARBA" id="ARBA00022512"/>
    </source>
</evidence>
<dbReference type="RefSeq" id="WP_061420443.1">
    <property type="nucleotide sequence ID" value="NZ_KQ969341.1"/>
</dbReference>
<dbReference type="InterPro" id="IPR026466">
    <property type="entry name" value="Fim_isopep_form_D2_dom"/>
</dbReference>